<dbReference type="Gene3D" id="2.60.120.620">
    <property type="entry name" value="q2cbj1_9rhob like domain"/>
    <property type="match status" value="1"/>
</dbReference>
<dbReference type="GO" id="GO:0031418">
    <property type="term" value="F:L-ascorbic acid binding"/>
    <property type="evidence" value="ECO:0007669"/>
    <property type="project" value="UniProtKB-KW"/>
</dbReference>
<evidence type="ECO:0000256" key="2">
    <source>
        <dbReference type="ARBA" id="ARBA00022896"/>
    </source>
</evidence>
<dbReference type="GO" id="GO:0004656">
    <property type="term" value="F:procollagen-proline 4-dioxygenase activity"/>
    <property type="evidence" value="ECO:0007669"/>
    <property type="project" value="TreeGrafter"/>
</dbReference>
<organism evidence="4">
    <name type="scientific">Cyprideis torosa</name>
    <dbReference type="NCBI Taxonomy" id="163714"/>
    <lineage>
        <taxon>Eukaryota</taxon>
        <taxon>Metazoa</taxon>
        <taxon>Ecdysozoa</taxon>
        <taxon>Arthropoda</taxon>
        <taxon>Crustacea</taxon>
        <taxon>Oligostraca</taxon>
        <taxon>Ostracoda</taxon>
        <taxon>Podocopa</taxon>
        <taxon>Podocopida</taxon>
        <taxon>Cytherocopina</taxon>
        <taxon>Cytheroidea</taxon>
        <taxon>Cytherideidae</taxon>
        <taxon>Cyprideis</taxon>
    </lineage>
</organism>
<keyword evidence="3" id="KW-0408">Iron</keyword>
<dbReference type="GO" id="GO:0005783">
    <property type="term" value="C:endoplasmic reticulum"/>
    <property type="evidence" value="ECO:0007669"/>
    <property type="project" value="TreeGrafter"/>
</dbReference>
<accession>A0A7R8ZU00</accession>
<gene>
    <name evidence="4" type="ORF">CTOB1V02_LOCUS9511</name>
</gene>
<evidence type="ECO:0000313" key="4">
    <source>
        <dbReference type="EMBL" id="CAD7231665.1"/>
    </source>
</evidence>
<evidence type="ECO:0000256" key="1">
    <source>
        <dbReference type="ARBA" id="ARBA00022723"/>
    </source>
</evidence>
<protein>
    <recommendedName>
        <fullName evidence="5">Prolyl 4-hydroxylase alpha subunit Fe(2+) 2OG dioxygenase domain-containing protein</fullName>
    </recommendedName>
</protein>
<dbReference type="OrthoDB" id="420380at2759"/>
<dbReference type="PANTHER" id="PTHR10869">
    <property type="entry name" value="PROLYL 4-HYDROXYLASE ALPHA SUBUNIT"/>
    <property type="match status" value="1"/>
</dbReference>
<proteinExistence type="predicted"/>
<evidence type="ECO:0008006" key="5">
    <source>
        <dbReference type="Google" id="ProtNLM"/>
    </source>
</evidence>
<dbReference type="PANTHER" id="PTHR10869:SF244">
    <property type="entry name" value="PROLYL 4-HYDROXYLASE SUBUNIT ALPHA-2"/>
    <property type="match status" value="1"/>
</dbReference>
<keyword evidence="2" id="KW-0847">Vitamin C</keyword>
<sequence>MTDVTAGGFTVFPHLNVTLRPEKGSAAFWYNLRRNGDPLNETLHAGCPVLVGDKWSPNPYALLHEGPNPYALLHEGPNPYALLHEGRSPIPHRSLWLHGAYVPLYPTGGYIPG</sequence>
<name>A0A7R8ZU00_9CRUS</name>
<dbReference type="GO" id="GO:0046872">
    <property type="term" value="F:metal ion binding"/>
    <property type="evidence" value="ECO:0007669"/>
    <property type="project" value="UniProtKB-KW"/>
</dbReference>
<keyword evidence="1" id="KW-0479">Metal-binding</keyword>
<reference evidence="4" key="1">
    <citation type="submission" date="2020-11" db="EMBL/GenBank/DDBJ databases">
        <authorList>
            <person name="Tran Van P."/>
        </authorList>
    </citation>
    <scope>NUCLEOTIDE SEQUENCE</scope>
</reference>
<dbReference type="EMBL" id="OB663756">
    <property type="protein sequence ID" value="CAD7231665.1"/>
    <property type="molecule type" value="Genomic_DNA"/>
</dbReference>
<dbReference type="AlphaFoldDB" id="A0A7R8ZU00"/>
<evidence type="ECO:0000256" key="3">
    <source>
        <dbReference type="ARBA" id="ARBA00023004"/>
    </source>
</evidence>
<dbReference type="InterPro" id="IPR045054">
    <property type="entry name" value="P4HA-like"/>
</dbReference>